<dbReference type="Proteomes" id="UP001230504">
    <property type="component" value="Unassembled WGS sequence"/>
</dbReference>
<accession>A0AAD8Q2X3</accession>
<proteinExistence type="predicted"/>
<dbReference type="AlphaFoldDB" id="A0AAD8Q2X3"/>
<protein>
    <submittedName>
        <fullName evidence="1">Uncharacterized protein</fullName>
    </submittedName>
</protein>
<evidence type="ECO:0000313" key="1">
    <source>
        <dbReference type="EMBL" id="KAK1594564.1"/>
    </source>
</evidence>
<organism evidence="1 2">
    <name type="scientific">Colletotrichum navitas</name>
    <dbReference type="NCBI Taxonomy" id="681940"/>
    <lineage>
        <taxon>Eukaryota</taxon>
        <taxon>Fungi</taxon>
        <taxon>Dikarya</taxon>
        <taxon>Ascomycota</taxon>
        <taxon>Pezizomycotina</taxon>
        <taxon>Sordariomycetes</taxon>
        <taxon>Hypocreomycetidae</taxon>
        <taxon>Glomerellales</taxon>
        <taxon>Glomerellaceae</taxon>
        <taxon>Colletotrichum</taxon>
        <taxon>Colletotrichum graminicola species complex</taxon>
    </lineage>
</organism>
<sequence length="71" mass="7611">MRARPLPLTCSISHAHLPYGHPSLPLGPSYALVSQSPFRPAARWGNGGGGVADEEKEGKLGMYHYMYISGA</sequence>
<keyword evidence="2" id="KW-1185">Reference proteome</keyword>
<evidence type="ECO:0000313" key="2">
    <source>
        <dbReference type="Proteomes" id="UP001230504"/>
    </source>
</evidence>
<dbReference type="GeneID" id="85441683"/>
<reference evidence="1" key="1">
    <citation type="submission" date="2021-06" db="EMBL/GenBank/DDBJ databases">
        <title>Comparative genomics, transcriptomics and evolutionary studies reveal genomic signatures of adaptation to plant cell wall in hemibiotrophic fungi.</title>
        <authorList>
            <consortium name="DOE Joint Genome Institute"/>
            <person name="Baroncelli R."/>
            <person name="Diaz J.F."/>
            <person name="Benocci T."/>
            <person name="Peng M."/>
            <person name="Battaglia E."/>
            <person name="Haridas S."/>
            <person name="Andreopoulos W."/>
            <person name="Labutti K."/>
            <person name="Pangilinan J."/>
            <person name="Floch G.L."/>
            <person name="Makela M.R."/>
            <person name="Henrissat B."/>
            <person name="Grigoriev I.V."/>
            <person name="Crouch J.A."/>
            <person name="De Vries R.P."/>
            <person name="Sukno S.A."/>
            <person name="Thon M.R."/>
        </authorList>
    </citation>
    <scope>NUCLEOTIDE SEQUENCE</scope>
    <source>
        <strain evidence="1">CBS 125086</strain>
    </source>
</reference>
<name>A0AAD8Q2X3_9PEZI</name>
<dbReference type="RefSeq" id="XP_060415726.1">
    <property type="nucleotide sequence ID" value="XM_060557443.1"/>
</dbReference>
<dbReference type="EMBL" id="JAHLJV010000019">
    <property type="protein sequence ID" value="KAK1594564.1"/>
    <property type="molecule type" value="Genomic_DNA"/>
</dbReference>
<gene>
    <name evidence="1" type="ORF">LY79DRAFT_549073</name>
</gene>
<comment type="caution">
    <text evidence="1">The sequence shown here is derived from an EMBL/GenBank/DDBJ whole genome shotgun (WGS) entry which is preliminary data.</text>
</comment>